<keyword evidence="1" id="KW-0472">Membrane</keyword>
<feature type="transmembrane region" description="Helical" evidence="1">
    <location>
        <begin position="63"/>
        <end position="82"/>
    </location>
</feature>
<dbReference type="EMBL" id="JALLPB020000016">
    <property type="protein sequence ID" value="KAL3826666.1"/>
    <property type="molecule type" value="Genomic_DNA"/>
</dbReference>
<dbReference type="AlphaFoldDB" id="A0ABD3SQM9"/>
<comment type="caution">
    <text evidence="2">The sequence shown here is derived from an EMBL/GenBank/DDBJ whole genome shotgun (WGS) entry which is preliminary data.</text>
</comment>
<keyword evidence="3" id="KW-1185">Reference proteome</keyword>
<keyword evidence="1" id="KW-0812">Transmembrane</keyword>
<organism evidence="2 3">
    <name type="scientific">Cyclostephanos tholiformis</name>
    <dbReference type="NCBI Taxonomy" id="382380"/>
    <lineage>
        <taxon>Eukaryota</taxon>
        <taxon>Sar</taxon>
        <taxon>Stramenopiles</taxon>
        <taxon>Ochrophyta</taxon>
        <taxon>Bacillariophyta</taxon>
        <taxon>Coscinodiscophyceae</taxon>
        <taxon>Thalassiosirophycidae</taxon>
        <taxon>Stephanodiscales</taxon>
        <taxon>Stephanodiscaceae</taxon>
        <taxon>Cyclostephanos</taxon>
    </lineage>
</organism>
<evidence type="ECO:0000313" key="3">
    <source>
        <dbReference type="Proteomes" id="UP001530377"/>
    </source>
</evidence>
<proteinExistence type="predicted"/>
<name>A0ABD3SQM9_9STRA</name>
<sequence>MNVSSSSLRRGRLSSTSASIAHNVSRDGGSVIGDVGRSSLLKKAKSNAKAASSAPTSHGRGTAAAFLLILNLCFLVTVVVILPGQGEASPTPVGSSYLACSDNIRGGGECGITVDDDGDISDDTRKVILRFLNCATKDDKIVAEEKFPFHIQGWRWHFMSLIRDSRRLERLSMHLANLTEEGDAEESGFDALSRAANYVINFNMAGLFRIQSELLVNFLRRHLCDEKSLGRFCAGNATAETDAFEALIQIIDNYRARSEDVGRVLYQSANAASKATESSQNKKRLLGDVARSSKRLVDQLALMRNLQETFIVPAISRVIPSNMQKSFNSKVLRQLGLLESRLHLVGMHDAVWESGIEVEKMKFEEEIPFVARMMIERWRQSLYIPKAGALDYGLTTG</sequence>
<reference evidence="2 3" key="1">
    <citation type="submission" date="2024-10" db="EMBL/GenBank/DDBJ databases">
        <title>Updated reference genomes for cyclostephanoid diatoms.</title>
        <authorList>
            <person name="Roberts W.R."/>
            <person name="Alverson A.J."/>
        </authorList>
    </citation>
    <scope>NUCLEOTIDE SEQUENCE [LARGE SCALE GENOMIC DNA]</scope>
    <source>
        <strain evidence="2 3">AJA228-03</strain>
    </source>
</reference>
<evidence type="ECO:0000313" key="2">
    <source>
        <dbReference type="EMBL" id="KAL3826666.1"/>
    </source>
</evidence>
<dbReference type="Proteomes" id="UP001530377">
    <property type="component" value="Unassembled WGS sequence"/>
</dbReference>
<evidence type="ECO:0000256" key="1">
    <source>
        <dbReference type="SAM" id="Phobius"/>
    </source>
</evidence>
<keyword evidence="1" id="KW-1133">Transmembrane helix</keyword>
<accession>A0ABD3SQM9</accession>
<gene>
    <name evidence="2" type="ORF">ACHAXA_001189</name>
</gene>
<protein>
    <submittedName>
        <fullName evidence="2">Uncharacterized protein</fullName>
    </submittedName>
</protein>